<feature type="transmembrane region" description="Helical" evidence="9">
    <location>
        <begin position="84"/>
        <end position="111"/>
    </location>
</feature>
<dbReference type="AlphaFoldDB" id="A0A6P8IWK0"/>
<dbReference type="InterPro" id="IPR050569">
    <property type="entry name" value="TAAR"/>
</dbReference>
<dbReference type="PROSITE" id="PS50262">
    <property type="entry name" value="G_PROTEIN_RECEP_F1_2"/>
    <property type="match status" value="1"/>
</dbReference>
<keyword evidence="3 9" id="KW-0812">Transmembrane</keyword>
<dbReference type="RefSeq" id="XP_031571499.1">
    <property type="nucleotide sequence ID" value="XM_031715639.1"/>
</dbReference>
<proteinExistence type="predicted"/>
<evidence type="ECO:0000256" key="3">
    <source>
        <dbReference type="ARBA" id="ARBA00022692"/>
    </source>
</evidence>
<keyword evidence="11" id="KW-1185">Reference proteome</keyword>
<name>A0A6P8IWK0_ACTTE</name>
<evidence type="ECO:0000313" key="12">
    <source>
        <dbReference type="RefSeq" id="XP_031571499.1"/>
    </source>
</evidence>
<evidence type="ECO:0000256" key="4">
    <source>
        <dbReference type="ARBA" id="ARBA00022989"/>
    </source>
</evidence>
<dbReference type="SMART" id="SM01381">
    <property type="entry name" value="7TM_GPCR_Srsx"/>
    <property type="match status" value="1"/>
</dbReference>
<evidence type="ECO:0000256" key="9">
    <source>
        <dbReference type="SAM" id="Phobius"/>
    </source>
</evidence>
<dbReference type="InterPro" id="IPR017452">
    <property type="entry name" value="GPCR_Rhodpsn_7TM"/>
</dbReference>
<keyword evidence="5" id="KW-0297">G-protein coupled receptor</keyword>
<dbReference type="Pfam" id="PF00001">
    <property type="entry name" value="7tm_1"/>
    <property type="match status" value="1"/>
</dbReference>
<feature type="transmembrane region" description="Helical" evidence="9">
    <location>
        <begin position="132"/>
        <end position="156"/>
    </location>
</feature>
<evidence type="ECO:0000256" key="7">
    <source>
        <dbReference type="ARBA" id="ARBA00023170"/>
    </source>
</evidence>
<keyword evidence="8" id="KW-0807">Transducer</keyword>
<feature type="transmembrane region" description="Helical" evidence="9">
    <location>
        <begin position="278"/>
        <end position="296"/>
    </location>
</feature>
<keyword evidence="4 9" id="KW-1133">Transmembrane helix</keyword>
<evidence type="ECO:0000259" key="10">
    <source>
        <dbReference type="PROSITE" id="PS50262"/>
    </source>
</evidence>
<feature type="domain" description="G-protein coupled receptors family 1 profile" evidence="10">
    <location>
        <begin position="33"/>
        <end position="293"/>
    </location>
</feature>
<feature type="transmembrane region" description="Helical" evidence="9">
    <location>
        <begin position="20"/>
        <end position="42"/>
    </location>
</feature>
<dbReference type="GO" id="GO:0004930">
    <property type="term" value="F:G protein-coupled receptor activity"/>
    <property type="evidence" value="ECO:0007669"/>
    <property type="project" value="UniProtKB-KW"/>
</dbReference>
<evidence type="ECO:0000256" key="8">
    <source>
        <dbReference type="ARBA" id="ARBA00023224"/>
    </source>
</evidence>
<evidence type="ECO:0000256" key="1">
    <source>
        <dbReference type="ARBA" id="ARBA00004651"/>
    </source>
</evidence>
<feature type="transmembrane region" description="Helical" evidence="9">
    <location>
        <begin position="235"/>
        <end position="258"/>
    </location>
</feature>
<feature type="transmembrane region" description="Helical" evidence="9">
    <location>
        <begin position="184"/>
        <end position="204"/>
    </location>
</feature>
<accession>A0A6P8IWK0</accession>
<dbReference type="KEGG" id="aten:116305675"/>
<evidence type="ECO:0000256" key="6">
    <source>
        <dbReference type="ARBA" id="ARBA00023136"/>
    </source>
</evidence>
<dbReference type="InParanoid" id="A0A6P8IWK0"/>
<dbReference type="PANTHER" id="PTHR24249:SF372">
    <property type="entry name" value="G-PROTEIN COUPLED RECEPTORS FAMILY 1 PROFILE DOMAIN-CONTAINING PROTEIN"/>
    <property type="match status" value="1"/>
</dbReference>
<dbReference type="PANTHER" id="PTHR24249">
    <property type="entry name" value="HISTAMINE RECEPTOR-RELATED G-PROTEIN COUPLED RECEPTOR"/>
    <property type="match status" value="1"/>
</dbReference>
<comment type="subcellular location">
    <subcellularLocation>
        <location evidence="1">Cell membrane</location>
        <topology evidence="1">Multi-pass membrane protein</topology>
    </subcellularLocation>
</comment>
<keyword evidence="2" id="KW-1003">Cell membrane</keyword>
<sequence length="316" mass="36565">MNVTNGTNQRSPKTTSLFPVVLYILNIPLTVLGNSLLCWVVYRYHRLRTPNNMLLASLSGANMLNVFVFVSRLVIYFSLEVEHRAAFCSILTVFYNNVLFLTTMHLCIISVDRMLAIKYPLRYPLWVTNRRALFFAIVLWVIFAEQLIRLVCIAADQDDFWKHMTRCYGSVKHATKHRPLKFNIIRIGAYILPFFVMLTSYGIIFKVVKTQSRKAYPETPKHYKRKSELKAAKTIGLLIGAFVILYTPLYICSAIRVIKVGETSPALKRSRKKILKHLGYLSSCASWINPVIYAFTNNDVKEHLKKLFKDICRKNR</sequence>
<dbReference type="InterPro" id="IPR000276">
    <property type="entry name" value="GPCR_Rhodpsn"/>
</dbReference>
<gene>
    <name evidence="12" type="primary">LOC116305675</name>
</gene>
<organism evidence="11 12">
    <name type="scientific">Actinia tenebrosa</name>
    <name type="common">Australian red waratah sea anemone</name>
    <dbReference type="NCBI Taxonomy" id="6105"/>
    <lineage>
        <taxon>Eukaryota</taxon>
        <taxon>Metazoa</taxon>
        <taxon>Cnidaria</taxon>
        <taxon>Anthozoa</taxon>
        <taxon>Hexacorallia</taxon>
        <taxon>Actiniaria</taxon>
        <taxon>Actiniidae</taxon>
        <taxon>Actinia</taxon>
    </lineage>
</organism>
<keyword evidence="6 9" id="KW-0472">Membrane</keyword>
<dbReference type="Proteomes" id="UP000515163">
    <property type="component" value="Unplaced"/>
</dbReference>
<protein>
    <submittedName>
        <fullName evidence="12">Probable G-protein coupled receptor No9</fullName>
    </submittedName>
</protein>
<dbReference type="PRINTS" id="PR00237">
    <property type="entry name" value="GPCRRHODOPSN"/>
</dbReference>
<feature type="transmembrane region" description="Helical" evidence="9">
    <location>
        <begin position="54"/>
        <end position="78"/>
    </location>
</feature>
<reference evidence="12" key="1">
    <citation type="submission" date="2025-08" db="UniProtKB">
        <authorList>
            <consortium name="RefSeq"/>
        </authorList>
    </citation>
    <scope>IDENTIFICATION</scope>
    <source>
        <tissue evidence="12">Tentacle</tissue>
    </source>
</reference>
<evidence type="ECO:0000256" key="5">
    <source>
        <dbReference type="ARBA" id="ARBA00023040"/>
    </source>
</evidence>
<keyword evidence="7 12" id="KW-0675">Receptor</keyword>
<dbReference type="GO" id="GO:0005886">
    <property type="term" value="C:plasma membrane"/>
    <property type="evidence" value="ECO:0007669"/>
    <property type="project" value="UniProtKB-SubCell"/>
</dbReference>
<dbReference type="SUPFAM" id="SSF81321">
    <property type="entry name" value="Family A G protein-coupled receptor-like"/>
    <property type="match status" value="1"/>
</dbReference>
<evidence type="ECO:0000256" key="2">
    <source>
        <dbReference type="ARBA" id="ARBA00022475"/>
    </source>
</evidence>
<evidence type="ECO:0000313" key="11">
    <source>
        <dbReference type="Proteomes" id="UP000515163"/>
    </source>
</evidence>
<dbReference type="GeneID" id="116305675"/>
<dbReference type="Gene3D" id="1.20.1070.10">
    <property type="entry name" value="Rhodopsin 7-helix transmembrane proteins"/>
    <property type="match status" value="1"/>
</dbReference>
<dbReference type="OrthoDB" id="10011262at2759"/>